<keyword evidence="3" id="KW-1185">Reference proteome</keyword>
<dbReference type="Pfam" id="PF03101">
    <property type="entry name" value="FAR1"/>
    <property type="match status" value="1"/>
</dbReference>
<dbReference type="EMBL" id="JARYMX010000005">
    <property type="protein sequence ID" value="KAJ9549996.1"/>
    <property type="molecule type" value="Genomic_DNA"/>
</dbReference>
<dbReference type="InterPro" id="IPR004330">
    <property type="entry name" value="FAR1_DNA_bnd_dom"/>
</dbReference>
<sequence>MDSDAVENSTLFVDEKFEFLENFDDVDTISNTDDEYDEFSTSSSSSKYEYLKFKMVLNLLLVKCLNLWIKTSKCTRNMQLSLDLMLGYLVSSRTNCKIYVVCNREGIPEPIQTNTLDSVKKKVRMTSIHRTGCGAGVKFKVCGDGKSFILYDFKEKHNHFLFYEDSKHMLKSKKKA</sequence>
<feature type="domain" description="FAR1" evidence="1">
    <location>
        <begin position="99"/>
        <end position="161"/>
    </location>
</feature>
<comment type="caution">
    <text evidence="2">The sequence shown here is derived from an EMBL/GenBank/DDBJ whole genome shotgun (WGS) entry which is preliminary data.</text>
</comment>
<reference evidence="2" key="1">
    <citation type="submission" date="2023-03" db="EMBL/GenBank/DDBJ databases">
        <title>Chromosome-scale reference genome and RAD-based genetic map of yellow starthistle (Centaurea solstitialis) reveal putative structural variation and QTLs associated with invader traits.</title>
        <authorList>
            <person name="Reatini B."/>
            <person name="Cang F.A."/>
            <person name="Jiang Q."/>
            <person name="Mckibben M.T.W."/>
            <person name="Barker M.S."/>
            <person name="Rieseberg L.H."/>
            <person name="Dlugosch K.M."/>
        </authorList>
    </citation>
    <scope>NUCLEOTIDE SEQUENCE</scope>
    <source>
        <strain evidence="2">CAN-66</strain>
        <tissue evidence="2">Leaf</tissue>
    </source>
</reference>
<evidence type="ECO:0000313" key="2">
    <source>
        <dbReference type="EMBL" id="KAJ9549996.1"/>
    </source>
</evidence>
<protein>
    <recommendedName>
        <fullName evidence="1">FAR1 domain-containing protein</fullName>
    </recommendedName>
</protein>
<evidence type="ECO:0000259" key="1">
    <source>
        <dbReference type="Pfam" id="PF03101"/>
    </source>
</evidence>
<proteinExistence type="predicted"/>
<dbReference type="Proteomes" id="UP001172457">
    <property type="component" value="Chromosome 5"/>
</dbReference>
<evidence type="ECO:0000313" key="3">
    <source>
        <dbReference type="Proteomes" id="UP001172457"/>
    </source>
</evidence>
<gene>
    <name evidence="2" type="ORF">OSB04_022539</name>
</gene>
<dbReference type="AlphaFoldDB" id="A0AA38WIU0"/>
<organism evidence="2 3">
    <name type="scientific">Centaurea solstitialis</name>
    <name type="common">yellow star-thistle</name>
    <dbReference type="NCBI Taxonomy" id="347529"/>
    <lineage>
        <taxon>Eukaryota</taxon>
        <taxon>Viridiplantae</taxon>
        <taxon>Streptophyta</taxon>
        <taxon>Embryophyta</taxon>
        <taxon>Tracheophyta</taxon>
        <taxon>Spermatophyta</taxon>
        <taxon>Magnoliopsida</taxon>
        <taxon>eudicotyledons</taxon>
        <taxon>Gunneridae</taxon>
        <taxon>Pentapetalae</taxon>
        <taxon>asterids</taxon>
        <taxon>campanulids</taxon>
        <taxon>Asterales</taxon>
        <taxon>Asteraceae</taxon>
        <taxon>Carduoideae</taxon>
        <taxon>Cardueae</taxon>
        <taxon>Centaureinae</taxon>
        <taxon>Centaurea</taxon>
    </lineage>
</organism>
<accession>A0AA38WIU0</accession>
<name>A0AA38WIU0_9ASTR</name>